<feature type="transmembrane region" description="Helical" evidence="3">
    <location>
        <begin position="701"/>
        <end position="722"/>
    </location>
</feature>
<evidence type="ECO:0000313" key="6">
    <source>
        <dbReference type="Proteomes" id="UP000606044"/>
    </source>
</evidence>
<sequence length="725" mass="77010">MRQIGVVILGASTYDYWHSLDDPRFAASAKAFRRLFTHAGTLGGNVHEQAQILDLYDSPASADDITSQIVEFVAQSDFDDVIIYYCGHGFISADRKGYCVTLRRTKELTKTSSSLLVRNLAHDLDEHLIGKRTFIVFDSCFSGDAVKEFMAPGFLDNFVDDYLMESFPRSGTAVIYATSGGDVALSKQQDTMTLFTGTLVNVLGAGLEARRDAALISWRDAVEQVRKLTKERLGIAAPRPSITAVKSDDGDITTMPFFANSAHARAMGEATLSPATFSPATLSPPTVSQPTFGAPAASPVPVGSAPVSPAPVLALPAPAPRRRVGLMAGIAAAVVAVVGGGVGGFYVIDQRHSQRLTDLKLDMDVRDSSAARPAQAAVATPSVAVAPVASVVAPAVDTAATQAAAKAAQEAAASAAAAEAERQRLAAEQRAQEEQLAALRRQQIEAETARLKAAEAENARRQAQLEAQAEAERVRIARISEAERCDQLAANPNDRAKPDTVAGVYPQTLQLQAKDALAACGRAVGYFPAEPRFKYQLARALQADDPRGALALQAELVSLSYPAAFDPFGWLTVQLQKNYPAAVDAFRKGAQLGDPTAMVSLARMIEEKRFTPATPAEGRTELYRRAAALGYPGAASSYQAALKEEQAAQERLAQEKAAQEKAAAQRAAAQQRPVSQSQPRPQPQPVQQQPAQRQPTAQEQAANAAAMGAVMGIVGGGIGGLINRR</sequence>
<dbReference type="SUPFAM" id="SSF81901">
    <property type="entry name" value="HCP-like"/>
    <property type="match status" value="1"/>
</dbReference>
<feature type="region of interest" description="Disordered" evidence="2">
    <location>
        <begin position="651"/>
        <end position="703"/>
    </location>
</feature>
<evidence type="ECO:0000259" key="4">
    <source>
        <dbReference type="Pfam" id="PF00656"/>
    </source>
</evidence>
<feature type="coiled-coil region" evidence="1">
    <location>
        <begin position="408"/>
        <end position="473"/>
    </location>
</feature>
<feature type="transmembrane region" description="Helical" evidence="3">
    <location>
        <begin position="324"/>
        <end position="348"/>
    </location>
</feature>
<dbReference type="EMBL" id="BMCT01000006">
    <property type="protein sequence ID" value="GGF74848.1"/>
    <property type="molecule type" value="Genomic_DNA"/>
</dbReference>
<evidence type="ECO:0000313" key="5">
    <source>
        <dbReference type="EMBL" id="GGF74848.1"/>
    </source>
</evidence>
<feature type="compositionally biased region" description="Low complexity" evidence="2">
    <location>
        <begin position="660"/>
        <end position="703"/>
    </location>
</feature>
<dbReference type="InterPro" id="IPR011600">
    <property type="entry name" value="Pept_C14_caspase"/>
</dbReference>
<dbReference type="RefSeq" id="WP_188581586.1">
    <property type="nucleotide sequence ID" value="NZ_BMCT01000006.1"/>
</dbReference>
<reference evidence="5" key="2">
    <citation type="submission" date="2020-09" db="EMBL/GenBank/DDBJ databases">
        <authorList>
            <person name="Sun Q."/>
            <person name="Sedlacek I."/>
        </authorList>
    </citation>
    <scope>NUCLEOTIDE SEQUENCE</scope>
    <source>
        <strain evidence="5">CCM 7897</strain>
    </source>
</reference>
<keyword evidence="1" id="KW-0175">Coiled coil</keyword>
<dbReference type="Proteomes" id="UP000606044">
    <property type="component" value="Unassembled WGS sequence"/>
</dbReference>
<dbReference type="GO" id="GO:0004197">
    <property type="term" value="F:cysteine-type endopeptidase activity"/>
    <property type="evidence" value="ECO:0007669"/>
    <property type="project" value="InterPro"/>
</dbReference>
<gene>
    <name evidence="5" type="ORF">GCM10007301_38410</name>
</gene>
<protein>
    <recommendedName>
        <fullName evidence="4">Peptidase C14 caspase domain-containing protein</fullName>
    </recommendedName>
</protein>
<comment type="caution">
    <text evidence="5">The sequence shown here is derived from an EMBL/GenBank/DDBJ whole genome shotgun (WGS) entry which is preliminary data.</text>
</comment>
<dbReference type="Pfam" id="PF00656">
    <property type="entry name" value="Peptidase_C14"/>
    <property type="match status" value="1"/>
</dbReference>
<evidence type="ECO:0000256" key="3">
    <source>
        <dbReference type="SAM" id="Phobius"/>
    </source>
</evidence>
<keyword evidence="3" id="KW-0812">Transmembrane</keyword>
<accession>A0A917FGB6</accession>
<evidence type="ECO:0000256" key="2">
    <source>
        <dbReference type="SAM" id="MobiDB-lite"/>
    </source>
</evidence>
<dbReference type="AlphaFoldDB" id="A0A917FGB6"/>
<keyword evidence="3" id="KW-1133">Transmembrane helix</keyword>
<dbReference type="InterPro" id="IPR011990">
    <property type="entry name" value="TPR-like_helical_dom_sf"/>
</dbReference>
<dbReference type="SUPFAM" id="SSF52129">
    <property type="entry name" value="Caspase-like"/>
    <property type="match status" value="1"/>
</dbReference>
<evidence type="ECO:0000256" key="1">
    <source>
        <dbReference type="SAM" id="Coils"/>
    </source>
</evidence>
<dbReference type="Gene3D" id="1.25.40.10">
    <property type="entry name" value="Tetratricopeptide repeat domain"/>
    <property type="match status" value="1"/>
</dbReference>
<keyword evidence="6" id="KW-1185">Reference proteome</keyword>
<dbReference type="Gene3D" id="3.40.50.1460">
    <property type="match status" value="1"/>
</dbReference>
<name>A0A917FGB6_9HYPH</name>
<dbReference type="GO" id="GO:0006508">
    <property type="term" value="P:proteolysis"/>
    <property type="evidence" value="ECO:0007669"/>
    <property type="project" value="InterPro"/>
</dbReference>
<organism evidence="5 6">
    <name type="scientific">Azorhizobium oxalatiphilum</name>
    <dbReference type="NCBI Taxonomy" id="980631"/>
    <lineage>
        <taxon>Bacteria</taxon>
        <taxon>Pseudomonadati</taxon>
        <taxon>Pseudomonadota</taxon>
        <taxon>Alphaproteobacteria</taxon>
        <taxon>Hyphomicrobiales</taxon>
        <taxon>Xanthobacteraceae</taxon>
        <taxon>Azorhizobium</taxon>
    </lineage>
</organism>
<keyword evidence="3" id="KW-0472">Membrane</keyword>
<reference evidence="5" key="1">
    <citation type="journal article" date="2014" name="Int. J. Syst. Evol. Microbiol.">
        <title>Complete genome sequence of Corynebacterium casei LMG S-19264T (=DSM 44701T), isolated from a smear-ripened cheese.</title>
        <authorList>
            <consortium name="US DOE Joint Genome Institute (JGI-PGF)"/>
            <person name="Walter F."/>
            <person name="Albersmeier A."/>
            <person name="Kalinowski J."/>
            <person name="Ruckert C."/>
        </authorList>
    </citation>
    <scope>NUCLEOTIDE SEQUENCE</scope>
    <source>
        <strain evidence="5">CCM 7897</strain>
    </source>
</reference>
<feature type="domain" description="Peptidase C14 caspase" evidence="4">
    <location>
        <begin position="27"/>
        <end position="207"/>
    </location>
</feature>
<dbReference type="InterPro" id="IPR029030">
    <property type="entry name" value="Caspase-like_dom_sf"/>
</dbReference>
<proteinExistence type="predicted"/>